<evidence type="ECO:0000256" key="2">
    <source>
        <dbReference type="ARBA" id="ARBA00008814"/>
    </source>
</evidence>
<keyword evidence="10" id="KW-1185">Reference proteome</keyword>
<dbReference type="STRING" id="1027249.SAMN05216179_1858"/>
<comment type="similarity">
    <text evidence="2">Belongs to the bacterial solute-binding protein 8 family.</text>
</comment>
<dbReference type="GO" id="GO:1901678">
    <property type="term" value="P:iron coordination entity transport"/>
    <property type="evidence" value="ECO:0007669"/>
    <property type="project" value="UniProtKB-ARBA"/>
</dbReference>
<feature type="compositionally biased region" description="Acidic residues" evidence="6">
    <location>
        <begin position="28"/>
        <end position="41"/>
    </location>
</feature>
<dbReference type="Gene3D" id="3.40.50.1980">
    <property type="entry name" value="Nitrogenase molybdenum iron protein domain"/>
    <property type="match status" value="2"/>
</dbReference>
<dbReference type="Proteomes" id="UP000184184">
    <property type="component" value="Unassembled WGS sequence"/>
</dbReference>
<evidence type="ECO:0000256" key="1">
    <source>
        <dbReference type="ARBA" id="ARBA00004193"/>
    </source>
</evidence>
<comment type="subcellular location">
    <subcellularLocation>
        <location evidence="1">Cell membrane</location>
        <topology evidence="1">Lipid-anchor</topology>
    </subcellularLocation>
</comment>
<evidence type="ECO:0000256" key="3">
    <source>
        <dbReference type="ARBA" id="ARBA00022448"/>
    </source>
</evidence>
<evidence type="ECO:0000256" key="4">
    <source>
        <dbReference type="ARBA" id="ARBA00022729"/>
    </source>
</evidence>
<dbReference type="Pfam" id="PF01497">
    <property type="entry name" value="Peripla_BP_2"/>
    <property type="match status" value="1"/>
</dbReference>
<evidence type="ECO:0000259" key="8">
    <source>
        <dbReference type="PROSITE" id="PS50983"/>
    </source>
</evidence>
<evidence type="ECO:0000256" key="6">
    <source>
        <dbReference type="SAM" id="MobiDB-lite"/>
    </source>
</evidence>
<dbReference type="SUPFAM" id="SSF53807">
    <property type="entry name" value="Helical backbone' metal receptor"/>
    <property type="match status" value="1"/>
</dbReference>
<keyword evidence="4 7" id="KW-0732">Signal</keyword>
<dbReference type="OrthoDB" id="2417096at2"/>
<keyword evidence="3" id="KW-0813">Transport</keyword>
<protein>
    <submittedName>
        <fullName evidence="9">Iron complex transport system substrate-binding protein</fullName>
    </submittedName>
</protein>
<reference evidence="9 10" key="1">
    <citation type="submission" date="2016-11" db="EMBL/GenBank/DDBJ databases">
        <authorList>
            <person name="Jaros S."/>
            <person name="Januszkiewicz K."/>
            <person name="Wedrychowicz H."/>
        </authorList>
    </citation>
    <scope>NUCLEOTIDE SEQUENCE [LARGE SCALE GENOMIC DNA]</scope>
    <source>
        <strain evidence="9 10">CGMCC 1.10681</strain>
    </source>
</reference>
<dbReference type="GO" id="GO:0005886">
    <property type="term" value="C:plasma membrane"/>
    <property type="evidence" value="ECO:0007669"/>
    <property type="project" value="UniProtKB-SubCell"/>
</dbReference>
<dbReference type="InterPro" id="IPR002491">
    <property type="entry name" value="ABC_transptr_periplasmic_BD"/>
</dbReference>
<feature type="coiled-coil region" evidence="5">
    <location>
        <begin position="182"/>
        <end position="209"/>
    </location>
</feature>
<evidence type="ECO:0000256" key="7">
    <source>
        <dbReference type="SAM" id="SignalP"/>
    </source>
</evidence>
<keyword evidence="5" id="KW-0175">Coiled coil</keyword>
<dbReference type="RefSeq" id="WP_073201569.1">
    <property type="nucleotide sequence ID" value="NZ_FRCZ01000003.1"/>
</dbReference>
<proteinExistence type="inferred from homology"/>
<dbReference type="AlphaFoldDB" id="A0A1M7NZS7"/>
<name>A0A1M7NZS7_9BACI</name>
<accession>A0A1M7NZS7</accession>
<feature type="signal peptide" evidence="7">
    <location>
        <begin position="1"/>
        <end position="24"/>
    </location>
</feature>
<dbReference type="PROSITE" id="PS51257">
    <property type="entry name" value="PROKAR_LIPOPROTEIN"/>
    <property type="match status" value="1"/>
</dbReference>
<organism evidence="9 10">
    <name type="scientific">Gracilibacillus kekensis</name>
    <dbReference type="NCBI Taxonomy" id="1027249"/>
    <lineage>
        <taxon>Bacteria</taxon>
        <taxon>Bacillati</taxon>
        <taxon>Bacillota</taxon>
        <taxon>Bacilli</taxon>
        <taxon>Bacillales</taxon>
        <taxon>Bacillaceae</taxon>
        <taxon>Gracilibacillus</taxon>
    </lineage>
</organism>
<dbReference type="GO" id="GO:0030288">
    <property type="term" value="C:outer membrane-bounded periplasmic space"/>
    <property type="evidence" value="ECO:0007669"/>
    <property type="project" value="TreeGrafter"/>
</dbReference>
<evidence type="ECO:0000256" key="5">
    <source>
        <dbReference type="SAM" id="Coils"/>
    </source>
</evidence>
<evidence type="ECO:0000313" key="10">
    <source>
        <dbReference type="Proteomes" id="UP000184184"/>
    </source>
</evidence>
<dbReference type="PANTHER" id="PTHR30532:SF29">
    <property type="entry name" value="FE(3+) DICITRATE-BINDING PERIPLASMIC PROTEIN"/>
    <property type="match status" value="1"/>
</dbReference>
<dbReference type="InterPro" id="IPR051313">
    <property type="entry name" value="Bact_iron-sidero_bind"/>
</dbReference>
<feature type="domain" description="Fe/B12 periplasmic-binding" evidence="8">
    <location>
        <begin position="73"/>
        <end position="332"/>
    </location>
</feature>
<evidence type="ECO:0000313" key="9">
    <source>
        <dbReference type="EMBL" id="SHN09608.1"/>
    </source>
</evidence>
<gene>
    <name evidence="9" type="ORF">SAMN05216179_1858</name>
</gene>
<feature type="chain" id="PRO_5038815258" evidence="7">
    <location>
        <begin position="25"/>
        <end position="332"/>
    </location>
</feature>
<sequence length="332" mass="36834">MKSYKKSWLIVLVTMFLLFLVACGDGGETDSTEATGEDNEDTATPATDSETEEQGTRTVTDAMGNEVEVPAKPERVIGSYLEDYLIALGIEPVAQWSVRDGEDVQDYLQDDLEGVPTIPSELPYEAVTSFDPDLILMDSASMVEDNKYNQYNKIAPTFVVGTEENNDWREKFQIIAEVFGMEEKAEEVLAEYDTKAEEAKEQIQASIGDESVAALWLFADTFYIVSENLSSGDLLYNELGLTTPSVVSEISETTTANWSEISLEKLAELEADHIFLVNSEDGSSVLEDPIWQNIPAVQKDNIYEYDRSASWLYGGPIANSQMIDDALESLVE</sequence>
<dbReference type="EMBL" id="FRCZ01000003">
    <property type="protein sequence ID" value="SHN09608.1"/>
    <property type="molecule type" value="Genomic_DNA"/>
</dbReference>
<dbReference type="PROSITE" id="PS50983">
    <property type="entry name" value="FE_B12_PBP"/>
    <property type="match status" value="1"/>
</dbReference>
<dbReference type="PANTHER" id="PTHR30532">
    <property type="entry name" value="IRON III DICITRATE-BINDING PERIPLASMIC PROTEIN"/>
    <property type="match status" value="1"/>
</dbReference>
<feature type="region of interest" description="Disordered" evidence="6">
    <location>
        <begin position="28"/>
        <end position="57"/>
    </location>
</feature>